<evidence type="ECO:0000256" key="5">
    <source>
        <dbReference type="ARBA" id="ARBA00022741"/>
    </source>
</evidence>
<dbReference type="CDD" id="cd18548">
    <property type="entry name" value="ABC_6TM_Tm287_like"/>
    <property type="match status" value="1"/>
</dbReference>
<proteinExistence type="predicted"/>
<protein>
    <submittedName>
        <fullName evidence="12">ABC transporter, ATP-binding protein</fullName>
    </submittedName>
</protein>
<evidence type="ECO:0000256" key="9">
    <source>
        <dbReference type="SAM" id="Phobius"/>
    </source>
</evidence>
<dbReference type="InterPro" id="IPR036640">
    <property type="entry name" value="ABC1_TM_sf"/>
</dbReference>
<accession>E0E157</accession>
<dbReference type="eggNOG" id="COG1132">
    <property type="taxonomic scope" value="Bacteria"/>
</dbReference>
<dbReference type="SUPFAM" id="SSF52540">
    <property type="entry name" value="P-loop containing nucleoside triphosphate hydrolases"/>
    <property type="match status" value="1"/>
</dbReference>
<dbReference type="Gene3D" id="1.20.1560.10">
    <property type="entry name" value="ABC transporter type 1, transmembrane domain"/>
    <property type="match status" value="1"/>
</dbReference>
<evidence type="ECO:0000259" key="11">
    <source>
        <dbReference type="PROSITE" id="PS50929"/>
    </source>
</evidence>
<dbReference type="RefSeq" id="WP_007788105.1">
    <property type="nucleotide sequence ID" value="NZ_ADGQ01000004.1"/>
</dbReference>
<dbReference type="FunFam" id="3.40.50.300:FF:000854">
    <property type="entry name" value="Multidrug ABC transporter ATP-binding protein"/>
    <property type="match status" value="1"/>
</dbReference>
<feature type="transmembrane region" description="Helical" evidence="9">
    <location>
        <begin position="302"/>
        <end position="325"/>
    </location>
</feature>
<dbReference type="PROSITE" id="PS50893">
    <property type="entry name" value="ABC_TRANSPORTER_2"/>
    <property type="match status" value="1"/>
</dbReference>
<name>E0E157_9FIRM</name>
<dbReference type="InterPro" id="IPR027417">
    <property type="entry name" value="P-loop_NTPase"/>
</dbReference>
<dbReference type="EMBL" id="ADGQ01000004">
    <property type="protein sequence ID" value="EFM65364.1"/>
    <property type="molecule type" value="Genomic_DNA"/>
</dbReference>
<dbReference type="OrthoDB" id="9762778at2"/>
<organism evidence="12 13">
    <name type="scientific">Peptostreptococcus stomatis DSM 17678</name>
    <dbReference type="NCBI Taxonomy" id="596315"/>
    <lineage>
        <taxon>Bacteria</taxon>
        <taxon>Bacillati</taxon>
        <taxon>Bacillota</taxon>
        <taxon>Clostridia</taxon>
        <taxon>Peptostreptococcales</taxon>
        <taxon>Peptostreptococcaceae</taxon>
        <taxon>Peptostreptococcus</taxon>
    </lineage>
</organism>
<comment type="caution">
    <text evidence="12">The sequence shown here is derived from an EMBL/GenBank/DDBJ whole genome shotgun (WGS) entry which is preliminary data.</text>
</comment>
<dbReference type="GO" id="GO:0015421">
    <property type="term" value="F:ABC-type oligopeptide transporter activity"/>
    <property type="evidence" value="ECO:0007669"/>
    <property type="project" value="TreeGrafter"/>
</dbReference>
<evidence type="ECO:0000256" key="1">
    <source>
        <dbReference type="ARBA" id="ARBA00004651"/>
    </source>
</evidence>
<feature type="domain" description="ABC transmembrane type-1" evidence="11">
    <location>
        <begin position="175"/>
        <end position="445"/>
    </location>
</feature>
<keyword evidence="6 12" id="KW-0067">ATP-binding</keyword>
<evidence type="ECO:0000256" key="4">
    <source>
        <dbReference type="ARBA" id="ARBA00022692"/>
    </source>
</evidence>
<evidence type="ECO:0000256" key="6">
    <source>
        <dbReference type="ARBA" id="ARBA00022840"/>
    </source>
</evidence>
<feature type="domain" description="ABC transporter" evidence="10">
    <location>
        <begin position="478"/>
        <end position="713"/>
    </location>
</feature>
<dbReference type="InterPro" id="IPR017871">
    <property type="entry name" value="ABC_transporter-like_CS"/>
</dbReference>
<sequence length="724" mass="81135">MKKILSYFVKHIPAILMLILVLGLEVKFELLLPNYTSNIVNVGIQQGGIENSVPRIMDEGTYAIMLSLSEVGHKTVIAKSYERWSPSDKNSYNTNLEKNNKNSRLISQSKRDRVYYLLKADAKMDKLNDYMANSLVNMASYMASNPKKSSKGSSNKAMANIVRDKNMPDFMKKQVSIRIVGQIYKNLGIDTGKMQKSYLWKTGGIMLVLSILAGLLSIVVSFIAARVSTRVSKSLRRDSFKKVLEFSNAEMDKFSISSLIARSTNDIQQIQQSSILGLRFIFYGPLMAVGAFSRVFKLEVSMLWIIGLAILVTVMSIIVIMIFAIPKFKIIQNVVDKMNLVTREFISGIEVNRVFGTAKYEEERFDKVNKELTGINLFINRAMSLMQPLMIFIMDITTILIIWFGAKQIDMGNIQVGDMMAFIQYTMQIIISFLFITMMSVMLPRAMVSAKRVSDVLTSEVSIEDKGTIKAFAQEGSLVFENVTFKYEGAHENVIEDISFEAEKGKTTAIIGSTGSGKTTIVNLIPRFLEATSGKIYLDGVEIRQIPMSIIRDKVSIVPQMSVLFSGTIASNIEYAKSIRSYKKVKNAAEISQSMDFINSKSEGLDSKVSQGGSNLSGGQKQRLSIARAIARNPEIIVFDDSFSALDSKTDKMVRSQIHDKLRDKTLIIIAQRINTIINADEIIVLDNGKIVDKGKHLDLLERCSVYYEIAKSQLTEEELKNVK</sequence>
<keyword evidence="2" id="KW-0813">Transport</keyword>
<dbReference type="PROSITE" id="PS00211">
    <property type="entry name" value="ABC_TRANSPORTER_1"/>
    <property type="match status" value="1"/>
</dbReference>
<evidence type="ECO:0000256" key="8">
    <source>
        <dbReference type="ARBA" id="ARBA00023136"/>
    </source>
</evidence>
<evidence type="ECO:0000256" key="3">
    <source>
        <dbReference type="ARBA" id="ARBA00022475"/>
    </source>
</evidence>
<dbReference type="InterPro" id="IPR011527">
    <property type="entry name" value="ABC1_TM_dom"/>
</dbReference>
<evidence type="ECO:0000313" key="13">
    <source>
        <dbReference type="Proteomes" id="UP000003244"/>
    </source>
</evidence>
<dbReference type="PANTHER" id="PTHR43394">
    <property type="entry name" value="ATP-DEPENDENT PERMEASE MDL1, MITOCHONDRIAL"/>
    <property type="match status" value="1"/>
</dbReference>
<feature type="transmembrane region" description="Helical" evidence="9">
    <location>
        <begin position="7"/>
        <end position="24"/>
    </location>
</feature>
<feature type="transmembrane region" description="Helical" evidence="9">
    <location>
        <begin position="422"/>
        <end position="443"/>
    </location>
</feature>
<dbReference type="AlphaFoldDB" id="E0E157"/>
<evidence type="ECO:0000256" key="7">
    <source>
        <dbReference type="ARBA" id="ARBA00022989"/>
    </source>
</evidence>
<dbReference type="Proteomes" id="UP000003244">
    <property type="component" value="Unassembled WGS sequence"/>
</dbReference>
<dbReference type="GeneID" id="84799895"/>
<dbReference type="GO" id="GO:0016887">
    <property type="term" value="F:ATP hydrolysis activity"/>
    <property type="evidence" value="ECO:0007669"/>
    <property type="project" value="InterPro"/>
</dbReference>
<keyword evidence="13" id="KW-1185">Reference proteome</keyword>
<dbReference type="Pfam" id="PF00664">
    <property type="entry name" value="ABC_membrane"/>
    <property type="match status" value="1"/>
</dbReference>
<feature type="transmembrane region" description="Helical" evidence="9">
    <location>
        <begin position="204"/>
        <end position="227"/>
    </location>
</feature>
<gene>
    <name evidence="12" type="ORF">HMPREF0634_0409</name>
</gene>
<dbReference type="STRING" id="596315.HMPREF0634_0409"/>
<dbReference type="InterPro" id="IPR003593">
    <property type="entry name" value="AAA+_ATPase"/>
</dbReference>
<evidence type="ECO:0000313" key="12">
    <source>
        <dbReference type="EMBL" id="EFM65364.1"/>
    </source>
</evidence>
<keyword evidence="5" id="KW-0547">Nucleotide-binding</keyword>
<keyword evidence="3" id="KW-1003">Cell membrane</keyword>
<dbReference type="SUPFAM" id="SSF90123">
    <property type="entry name" value="ABC transporter transmembrane region"/>
    <property type="match status" value="1"/>
</dbReference>
<keyword evidence="7 9" id="KW-1133">Transmembrane helix</keyword>
<reference evidence="12 13" key="1">
    <citation type="submission" date="2010-08" db="EMBL/GenBank/DDBJ databases">
        <authorList>
            <person name="Harkins D.M."/>
            <person name="Madupu R."/>
            <person name="Durkin A.S."/>
            <person name="Torralba M."/>
            <person name="Methe B."/>
            <person name="Sutton G.G."/>
            <person name="Nelson K.E."/>
        </authorList>
    </citation>
    <scope>NUCLEOTIDE SEQUENCE [LARGE SCALE GENOMIC DNA]</scope>
    <source>
        <strain evidence="12 13">DSM 17678</strain>
    </source>
</reference>
<dbReference type="PROSITE" id="PS50929">
    <property type="entry name" value="ABC_TM1F"/>
    <property type="match status" value="1"/>
</dbReference>
<dbReference type="SMART" id="SM00382">
    <property type="entry name" value="AAA"/>
    <property type="match status" value="1"/>
</dbReference>
<comment type="subcellular location">
    <subcellularLocation>
        <location evidence="1">Cell membrane</location>
        <topology evidence="1">Multi-pass membrane protein</topology>
    </subcellularLocation>
</comment>
<dbReference type="GO" id="GO:0005524">
    <property type="term" value="F:ATP binding"/>
    <property type="evidence" value="ECO:0007669"/>
    <property type="project" value="UniProtKB-KW"/>
</dbReference>
<keyword evidence="4 9" id="KW-0812">Transmembrane</keyword>
<evidence type="ECO:0000256" key="2">
    <source>
        <dbReference type="ARBA" id="ARBA00022448"/>
    </source>
</evidence>
<dbReference type="GO" id="GO:0005886">
    <property type="term" value="C:plasma membrane"/>
    <property type="evidence" value="ECO:0007669"/>
    <property type="project" value="UniProtKB-SubCell"/>
</dbReference>
<evidence type="ECO:0000259" key="10">
    <source>
        <dbReference type="PROSITE" id="PS50893"/>
    </source>
</evidence>
<dbReference type="PANTHER" id="PTHR43394:SF1">
    <property type="entry name" value="ATP-BINDING CASSETTE SUB-FAMILY B MEMBER 10, MITOCHONDRIAL"/>
    <property type="match status" value="1"/>
</dbReference>
<dbReference type="InterPro" id="IPR003439">
    <property type="entry name" value="ABC_transporter-like_ATP-bd"/>
</dbReference>
<feature type="transmembrane region" description="Helical" evidence="9">
    <location>
        <begin position="389"/>
        <end position="406"/>
    </location>
</feature>
<keyword evidence="8 9" id="KW-0472">Membrane</keyword>
<dbReference type="Pfam" id="PF00005">
    <property type="entry name" value="ABC_tran"/>
    <property type="match status" value="1"/>
</dbReference>
<feature type="transmembrane region" description="Helical" evidence="9">
    <location>
        <begin position="276"/>
        <end position="296"/>
    </location>
</feature>
<dbReference type="Gene3D" id="3.40.50.300">
    <property type="entry name" value="P-loop containing nucleotide triphosphate hydrolases"/>
    <property type="match status" value="1"/>
</dbReference>
<dbReference type="InterPro" id="IPR039421">
    <property type="entry name" value="Type_1_exporter"/>
</dbReference>